<evidence type="ECO:0000256" key="4">
    <source>
        <dbReference type="ARBA" id="ARBA00022659"/>
    </source>
</evidence>
<dbReference type="CDD" id="cd00033">
    <property type="entry name" value="CCP"/>
    <property type="match status" value="1"/>
</dbReference>
<keyword evidence="5" id="KW-0732">Signal</keyword>
<comment type="caution">
    <text evidence="14">The sequence shown here is derived from an EMBL/GenBank/DDBJ whole genome shotgun (WGS) entry which is preliminary data.</text>
</comment>
<reference evidence="14 15" key="1">
    <citation type="submission" date="2016-02" db="EMBL/GenBank/DDBJ databases">
        <title>Band-tailed pigeon sequencing and assembly.</title>
        <authorList>
            <person name="Soares A.E."/>
            <person name="Novak B.J."/>
            <person name="Rice E.S."/>
            <person name="O'Connell B."/>
            <person name="Chang D."/>
            <person name="Weber S."/>
            <person name="Shapiro B."/>
        </authorList>
    </citation>
    <scope>NUCLEOTIDE SEQUENCE [LARGE SCALE GENOMIC DNA]</scope>
    <source>
        <strain evidence="14">BTP2013</strain>
        <tissue evidence="14">Blood</tissue>
    </source>
</reference>
<keyword evidence="8" id="KW-0130">Cell adhesion</keyword>
<dbReference type="SMART" id="SM00032">
    <property type="entry name" value="CCP"/>
    <property type="match status" value="1"/>
</dbReference>
<evidence type="ECO:0000259" key="13">
    <source>
        <dbReference type="PROSITE" id="PS50923"/>
    </source>
</evidence>
<dbReference type="PROSITE" id="PS50923">
    <property type="entry name" value="SUSHI"/>
    <property type="match status" value="1"/>
</dbReference>
<dbReference type="OrthoDB" id="4062651at2759"/>
<evidence type="ECO:0000256" key="7">
    <source>
        <dbReference type="ARBA" id="ARBA00022837"/>
    </source>
</evidence>
<dbReference type="AlphaFoldDB" id="A0A1V4IH13"/>
<evidence type="ECO:0000256" key="6">
    <source>
        <dbReference type="ARBA" id="ARBA00022737"/>
    </source>
</evidence>
<dbReference type="EMBL" id="LSYS01009753">
    <property type="protein sequence ID" value="OPJ58965.1"/>
    <property type="molecule type" value="Genomic_DNA"/>
</dbReference>
<evidence type="ECO:0000256" key="2">
    <source>
        <dbReference type="ARBA" id="ARBA00022525"/>
    </source>
</evidence>
<comment type="subcellular location">
    <subcellularLocation>
        <location evidence="1">Secreted</location>
    </subcellularLocation>
</comment>
<evidence type="ECO:0000256" key="10">
    <source>
        <dbReference type="ARBA" id="ARBA00023180"/>
    </source>
</evidence>
<dbReference type="InterPro" id="IPR035976">
    <property type="entry name" value="Sushi/SCR/CCP_sf"/>
</dbReference>
<keyword evidence="9 11" id="KW-1015">Disulfide bond</keyword>
<dbReference type="STRING" id="372326.A0A1V4IH13"/>
<dbReference type="InterPro" id="IPR000436">
    <property type="entry name" value="Sushi_SCR_CCP_dom"/>
</dbReference>
<comment type="caution">
    <text evidence="11">Lacks conserved residue(s) required for the propagation of feature annotation.</text>
</comment>
<dbReference type="GO" id="GO:0005576">
    <property type="term" value="C:extracellular region"/>
    <property type="evidence" value="ECO:0007669"/>
    <property type="project" value="UniProtKB-SubCell"/>
</dbReference>
<evidence type="ECO:0000256" key="8">
    <source>
        <dbReference type="ARBA" id="ARBA00022889"/>
    </source>
</evidence>
<evidence type="ECO:0000256" key="3">
    <source>
        <dbReference type="ARBA" id="ARBA00022536"/>
    </source>
</evidence>
<keyword evidence="3" id="KW-0245">EGF-like domain</keyword>
<evidence type="ECO:0000256" key="9">
    <source>
        <dbReference type="ARBA" id="ARBA00023157"/>
    </source>
</evidence>
<feature type="disulfide bond" evidence="11">
    <location>
        <begin position="100"/>
        <end position="127"/>
    </location>
</feature>
<dbReference type="Proteomes" id="UP000190648">
    <property type="component" value="Unassembled WGS sequence"/>
</dbReference>
<name>A0A1V4IH13_PATFA</name>
<keyword evidence="10" id="KW-0325">Glycoprotein</keyword>
<evidence type="ECO:0000256" key="1">
    <source>
        <dbReference type="ARBA" id="ARBA00004613"/>
    </source>
</evidence>
<evidence type="ECO:0000256" key="5">
    <source>
        <dbReference type="ARBA" id="ARBA00022729"/>
    </source>
</evidence>
<evidence type="ECO:0000256" key="12">
    <source>
        <dbReference type="SAM" id="MobiDB-lite"/>
    </source>
</evidence>
<keyword evidence="6" id="KW-0677">Repeat</keyword>
<sequence length="190" mass="20652">MSSVSARPSPAPRPSKQSCLSRQQLLAAIRQMQQLLKGQETRFAEGLRVMRSRLSTLHNSLAKAAPEPPPAVSCPALQAPADGKKFGTKHLVEHEVHFACEPGFQLLGSSTRTCQPDGSWSGQEPRCAEITVDWGHLPVPGTDGSPGVERDGRPCLQPPAPLRPDRPDPAVQLRPRLPHERHGRQRALPG</sequence>
<dbReference type="Pfam" id="PF00084">
    <property type="entry name" value="Sushi"/>
    <property type="match status" value="1"/>
</dbReference>
<organism evidence="14 15">
    <name type="scientific">Patagioenas fasciata monilis</name>
    <dbReference type="NCBI Taxonomy" id="372326"/>
    <lineage>
        <taxon>Eukaryota</taxon>
        <taxon>Metazoa</taxon>
        <taxon>Chordata</taxon>
        <taxon>Craniata</taxon>
        <taxon>Vertebrata</taxon>
        <taxon>Euteleostomi</taxon>
        <taxon>Archelosauria</taxon>
        <taxon>Archosauria</taxon>
        <taxon>Dinosauria</taxon>
        <taxon>Saurischia</taxon>
        <taxon>Theropoda</taxon>
        <taxon>Coelurosauria</taxon>
        <taxon>Aves</taxon>
        <taxon>Neognathae</taxon>
        <taxon>Neoaves</taxon>
        <taxon>Columbimorphae</taxon>
        <taxon>Columbiformes</taxon>
        <taxon>Columbidae</taxon>
        <taxon>Patagioenas</taxon>
    </lineage>
</organism>
<dbReference type="SUPFAM" id="SSF57535">
    <property type="entry name" value="Complement control module/SCR domain"/>
    <property type="match status" value="1"/>
</dbReference>
<evidence type="ECO:0000313" key="15">
    <source>
        <dbReference type="Proteomes" id="UP000190648"/>
    </source>
</evidence>
<dbReference type="PANTHER" id="PTHR46393">
    <property type="entry name" value="SUSHI DOMAIN-CONTAINING PROTEIN"/>
    <property type="match status" value="1"/>
</dbReference>
<evidence type="ECO:0000256" key="11">
    <source>
        <dbReference type="PROSITE-ProRule" id="PRU00302"/>
    </source>
</evidence>
<keyword evidence="7" id="KW-0106">Calcium</keyword>
<dbReference type="FunFam" id="2.10.70.10:FF:000064">
    <property type="entry name" value="Fibulin 7"/>
    <property type="match status" value="1"/>
</dbReference>
<feature type="region of interest" description="Disordered" evidence="12">
    <location>
        <begin position="1"/>
        <end position="20"/>
    </location>
</feature>
<evidence type="ECO:0000313" key="14">
    <source>
        <dbReference type="EMBL" id="OPJ58965.1"/>
    </source>
</evidence>
<keyword evidence="4 11" id="KW-0768">Sushi</keyword>
<feature type="region of interest" description="Disordered" evidence="12">
    <location>
        <begin position="135"/>
        <end position="190"/>
    </location>
</feature>
<protein>
    <recommendedName>
        <fullName evidence="13">Sushi domain-containing protein</fullName>
    </recommendedName>
</protein>
<proteinExistence type="predicted"/>
<dbReference type="Gene3D" id="2.10.70.10">
    <property type="entry name" value="Complement Module, domain 1"/>
    <property type="match status" value="1"/>
</dbReference>
<feature type="domain" description="Sushi" evidence="13">
    <location>
        <begin position="72"/>
        <end position="129"/>
    </location>
</feature>
<keyword evidence="15" id="KW-1185">Reference proteome</keyword>
<keyword evidence="2" id="KW-0964">Secreted</keyword>
<dbReference type="GO" id="GO:0007155">
    <property type="term" value="P:cell adhesion"/>
    <property type="evidence" value="ECO:0007669"/>
    <property type="project" value="UniProtKB-KW"/>
</dbReference>
<gene>
    <name evidence="14" type="ORF">AV530_000688</name>
</gene>
<feature type="compositionally biased region" description="Basic residues" evidence="12">
    <location>
        <begin position="179"/>
        <end position="190"/>
    </location>
</feature>
<accession>A0A1V4IH13</accession>
<dbReference type="PANTHER" id="PTHR46393:SF7">
    <property type="entry name" value="COMPLEMENT C2"/>
    <property type="match status" value="1"/>
</dbReference>